<dbReference type="GO" id="GO:0140662">
    <property type="term" value="F:ATP-dependent protein folding chaperone"/>
    <property type="evidence" value="ECO:0007669"/>
    <property type="project" value="InterPro"/>
</dbReference>
<gene>
    <name evidence="8" type="ORF">MONAX_5E012974</name>
</gene>
<dbReference type="GO" id="GO:0005524">
    <property type="term" value="F:ATP binding"/>
    <property type="evidence" value="ECO:0007669"/>
    <property type="project" value="InterPro"/>
</dbReference>
<keyword evidence="9" id="KW-1185">Reference proteome</keyword>
<dbReference type="GO" id="GO:0005801">
    <property type="term" value="C:cis-Golgi network"/>
    <property type="evidence" value="ECO:0007669"/>
    <property type="project" value="TreeGrafter"/>
</dbReference>
<dbReference type="GO" id="GO:1903358">
    <property type="term" value="P:regulation of Golgi organization"/>
    <property type="evidence" value="ECO:0007669"/>
    <property type="project" value="TreeGrafter"/>
</dbReference>
<name>A0A5E4D7Z4_MARMO</name>
<feature type="region of interest" description="Disordered" evidence="7">
    <location>
        <begin position="1"/>
        <end position="59"/>
    </location>
</feature>
<dbReference type="GO" id="GO:0005795">
    <property type="term" value="C:Golgi stack"/>
    <property type="evidence" value="ECO:0007669"/>
    <property type="project" value="TreeGrafter"/>
</dbReference>
<keyword evidence="3" id="KW-0963">Cytoplasm</keyword>
<keyword evidence="6" id="KW-0206">Cytoskeleton</keyword>
<dbReference type="GO" id="GO:0034237">
    <property type="term" value="F:protein kinase A regulatory subunit binding"/>
    <property type="evidence" value="ECO:0007669"/>
    <property type="project" value="TreeGrafter"/>
</dbReference>
<keyword evidence="5" id="KW-0143">Chaperone</keyword>
<evidence type="ECO:0000256" key="6">
    <source>
        <dbReference type="ARBA" id="ARBA00023212"/>
    </source>
</evidence>
<feature type="compositionally biased region" description="Basic residues" evidence="7">
    <location>
        <begin position="32"/>
        <end position="42"/>
    </location>
</feature>
<evidence type="ECO:0000256" key="4">
    <source>
        <dbReference type="ARBA" id="ARBA00023054"/>
    </source>
</evidence>
<accession>A0A5E4D7Z4</accession>
<dbReference type="EMBL" id="CABDUW010004416">
    <property type="protein sequence ID" value="VTJ90374.1"/>
    <property type="molecule type" value="Genomic_DNA"/>
</dbReference>
<evidence type="ECO:0000256" key="1">
    <source>
        <dbReference type="ARBA" id="ARBA00004300"/>
    </source>
</evidence>
<dbReference type="GO" id="GO:0060307">
    <property type="term" value="P:regulation of ventricular cardiac muscle cell membrane repolarization"/>
    <property type="evidence" value="ECO:0007669"/>
    <property type="project" value="TreeGrafter"/>
</dbReference>
<evidence type="ECO:0000256" key="2">
    <source>
        <dbReference type="ARBA" id="ARBA00008239"/>
    </source>
</evidence>
<feature type="compositionally biased region" description="Basic and acidic residues" evidence="7">
    <location>
        <begin position="1"/>
        <end position="14"/>
    </location>
</feature>
<reference evidence="8" key="1">
    <citation type="submission" date="2019-04" db="EMBL/GenBank/DDBJ databases">
        <authorList>
            <person name="Alioto T."/>
            <person name="Alioto T."/>
        </authorList>
    </citation>
    <scope>NUCLEOTIDE SEQUENCE [LARGE SCALE GENOMIC DNA]</scope>
</reference>
<evidence type="ECO:0000313" key="9">
    <source>
        <dbReference type="Proteomes" id="UP000335636"/>
    </source>
</evidence>
<dbReference type="GO" id="GO:0007165">
    <property type="term" value="P:signal transduction"/>
    <property type="evidence" value="ECO:0007669"/>
    <property type="project" value="InterPro"/>
</dbReference>
<dbReference type="GO" id="GO:0097060">
    <property type="term" value="C:synaptic membrane"/>
    <property type="evidence" value="ECO:0007669"/>
    <property type="project" value="TreeGrafter"/>
</dbReference>
<dbReference type="GO" id="GO:0051661">
    <property type="term" value="P:maintenance of centrosome location"/>
    <property type="evidence" value="ECO:0007669"/>
    <property type="project" value="TreeGrafter"/>
</dbReference>
<dbReference type="InterPro" id="IPR001404">
    <property type="entry name" value="Hsp90_fam"/>
</dbReference>
<keyword evidence="4" id="KW-0175">Coiled coil</keyword>
<evidence type="ECO:0000256" key="5">
    <source>
        <dbReference type="ARBA" id="ARBA00023186"/>
    </source>
</evidence>
<dbReference type="AlphaFoldDB" id="A0A5E4D7Z4"/>
<dbReference type="GO" id="GO:0051082">
    <property type="term" value="F:unfolded protein binding"/>
    <property type="evidence" value="ECO:0007669"/>
    <property type="project" value="InterPro"/>
</dbReference>
<organism evidence="8 9">
    <name type="scientific">Marmota monax</name>
    <name type="common">Woodchuck</name>
    <dbReference type="NCBI Taxonomy" id="9995"/>
    <lineage>
        <taxon>Eukaryota</taxon>
        <taxon>Metazoa</taxon>
        <taxon>Chordata</taxon>
        <taxon>Craniata</taxon>
        <taxon>Vertebrata</taxon>
        <taxon>Euteleostomi</taxon>
        <taxon>Mammalia</taxon>
        <taxon>Eutheria</taxon>
        <taxon>Euarchontoglires</taxon>
        <taxon>Glires</taxon>
        <taxon>Rodentia</taxon>
        <taxon>Sciuromorpha</taxon>
        <taxon>Sciuridae</taxon>
        <taxon>Xerinae</taxon>
        <taxon>Marmotini</taxon>
        <taxon>Marmota</taxon>
    </lineage>
</organism>
<evidence type="ECO:0000313" key="8">
    <source>
        <dbReference type="EMBL" id="VTJ90374.1"/>
    </source>
</evidence>
<dbReference type="GO" id="GO:0016887">
    <property type="term" value="F:ATP hydrolysis activity"/>
    <property type="evidence" value="ECO:0007669"/>
    <property type="project" value="InterPro"/>
</dbReference>
<protein>
    <submittedName>
        <fullName evidence="8">Uncharacterized protein</fullName>
    </submittedName>
</protein>
<sequence>MEDEERRRKVEAGKAKLAQFRQRRARLDGQNPHKKPKKKKTSSSKNDVHGLNIDQPKSEEMLINSSQGVGSAVMPESTIMRTLNNEEMLKHEQVFSFDPKSEISTTADDNTSENYLNVIHGVVDSEDLPLNISQENAPAEQNLESHSQRHC</sequence>
<dbReference type="Gene3D" id="3.30.230.80">
    <property type="match status" value="1"/>
</dbReference>
<dbReference type="PANTHER" id="PTHR44981:SF1">
    <property type="entry name" value="A-KINASE ANCHOR PROTEIN 9"/>
    <property type="match status" value="1"/>
</dbReference>
<comment type="similarity">
    <text evidence="2">Belongs to the heat shock protein 90 family.</text>
</comment>
<evidence type="ECO:0000256" key="7">
    <source>
        <dbReference type="SAM" id="MobiDB-lite"/>
    </source>
</evidence>
<dbReference type="GO" id="GO:0015459">
    <property type="term" value="F:potassium channel regulator activity"/>
    <property type="evidence" value="ECO:0007669"/>
    <property type="project" value="TreeGrafter"/>
</dbReference>
<dbReference type="Pfam" id="PF00183">
    <property type="entry name" value="HSP90"/>
    <property type="match status" value="1"/>
</dbReference>
<dbReference type="GO" id="GO:0005813">
    <property type="term" value="C:centrosome"/>
    <property type="evidence" value="ECO:0007669"/>
    <property type="project" value="UniProtKB-SubCell"/>
</dbReference>
<comment type="subcellular location">
    <subcellularLocation>
        <location evidence="1">Cytoplasm</location>
        <location evidence="1">Cytoskeleton</location>
        <location evidence="1">Microtubule organizing center</location>
        <location evidence="1">Centrosome</location>
    </subcellularLocation>
</comment>
<dbReference type="GO" id="GO:0060090">
    <property type="term" value="F:molecular adaptor activity"/>
    <property type="evidence" value="ECO:0007669"/>
    <property type="project" value="InterPro"/>
</dbReference>
<comment type="caution">
    <text evidence="8">The sequence shown here is derived from an EMBL/GenBank/DDBJ whole genome shotgun (WGS) entry which is preliminary data.</text>
</comment>
<dbReference type="Proteomes" id="UP000335636">
    <property type="component" value="Unassembled WGS sequence"/>
</dbReference>
<dbReference type="PANTHER" id="PTHR44981">
    <property type="entry name" value="PERICENTRIN-LIKE PROTEIN, ISOFORM F"/>
    <property type="match status" value="1"/>
</dbReference>
<evidence type="ECO:0000256" key="3">
    <source>
        <dbReference type="ARBA" id="ARBA00022490"/>
    </source>
</evidence>
<proteinExistence type="inferred from homology"/>
<dbReference type="InterPro" id="IPR028745">
    <property type="entry name" value="AKAP9/Pericentrin"/>
</dbReference>